<keyword evidence="2" id="KW-1185">Reference proteome</keyword>
<feature type="non-terminal residue" evidence="1">
    <location>
        <position position="61"/>
    </location>
</feature>
<reference evidence="1" key="1">
    <citation type="journal article" date="2019" name="bioRxiv">
        <title>The Genome of the Zebra Mussel, Dreissena polymorpha: A Resource for Invasive Species Research.</title>
        <authorList>
            <person name="McCartney M.A."/>
            <person name="Auch B."/>
            <person name="Kono T."/>
            <person name="Mallez S."/>
            <person name="Zhang Y."/>
            <person name="Obille A."/>
            <person name="Becker A."/>
            <person name="Abrahante J.E."/>
            <person name="Garbe J."/>
            <person name="Badalamenti J.P."/>
            <person name="Herman A."/>
            <person name="Mangelson H."/>
            <person name="Liachko I."/>
            <person name="Sullivan S."/>
            <person name="Sone E.D."/>
            <person name="Koren S."/>
            <person name="Silverstein K.A.T."/>
            <person name="Beckman K.B."/>
            <person name="Gohl D.M."/>
        </authorList>
    </citation>
    <scope>NUCLEOTIDE SEQUENCE</scope>
    <source>
        <strain evidence="1">Duluth1</strain>
        <tissue evidence="1">Whole animal</tissue>
    </source>
</reference>
<name>A0A9D4I6H6_DREPO</name>
<evidence type="ECO:0000313" key="2">
    <source>
        <dbReference type="Proteomes" id="UP000828390"/>
    </source>
</evidence>
<dbReference type="EMBL" id="JAIWYP010000010">
    <property type="protein sequence ID" value="KAH3751826.1"/>
    <property type="molecule type" value="Genomic_DNA"/>
</dbReference>
<dbReference type="AlphaFoldDB" id="A0A9D4I6H6"/>
<dbReference type="Proteomes" id="UP000828390">
    <property type="component" value="Unassembled WGS sequence"/>
</dbReference>
<evidence type="ECO:0000313" key="1">
    <source>
        <dbReference type="EMBL" id="KAH3751826.1"/>
    </source>
</evidence>
<organism evidence="1 2">
    <name type="scientific">Dreissena polymorpha</name>
    <name type="common">Zebra mussel</name>
    <name type="synonym">Mytilus polymorpha</name>
    <dbReference type="NCBI Taxonomy" id="45954"/>
    <lineage>
        <taxon>Eukaryota</taxon>
        <taxon>Metazoa</taxon>
        <taxon>Spiralia</taxon>
        <taxon>Lophotrochozoa</taxon>
        <taxon>Mollusca</taxon>
        <taxon>Bivalvia</taxon>
        <taxon>Autobranchia</taxon>
        <taxon>Heteroconchia</taxon>
        <taxon>Euheterodonta</taxon>
        <taxon>Imparidentia</taxon>
        <taxon>Neoheterodontei</taxon>
        <taxon>Myida</taxon>
        <taxon>Dreissenoidea</taxon>
        <taxon>Dreissenidae</taxon>
        <taxon>Dreissena</taxon>
    </lineage>
</organism>
<sequence length="61" mass="7505">MVKFNETEVVPKKWHNNRWIAKTIPYPTKRFKYIDANKRRDKELNLVVIRNKYTNEIVDLE</sequence>
<protein>
    <submittedName>
        <fullName evidence="1">Uncharacterized protein</fullName>
    </submittedName>
</protein>
<comment type="caution">
    <text evidence="1">The sequence shown here is derived from an EMBL/GenBank/DDBJ whole genome shotgun (WGS) entry which is preliminary data.</text>
</comment>
<gene>
    <name evidence="1" type="ORF">DPMN_186402</name>
</gene>
<reference evidence="1" key="2">
    <citation type="submission" date="2020-11" db="EMBL/GenBank/DDBJ databases">
        <authorList>
            <person name="McCartney M.A."/>
            <person name="Auch B."/>
            <person name="Kono T."/>
            <person name="Mallez S."/>
            <person name="Becker A."/>
            <person name="Gohl D.M."/>
            <person name="Silverstein K.A.T."/>
            <person name="Koren S."/>
            <person name="Bechman K.B."/>
            <person name="Herman A."/>
            <person name="Abrahante J.E."/>
            <person name="Garbe J."/>
        </authorList>
    </citation>
    <scope>NUCLEOTIDE SEQUENCE</scope>
    <source>
        <strain evidence="1">Duluth1</strain>
        <tissue evidence="1">Whole animal</tissue>
    </source>
</reference>
<accession>A0A9D4I6H6</accession>
<proteinExistence type="predicted"/>